<sequence>MRFYKNQHQFYIGIDLHARTMYICVINNIGETVFHKNMECSRDNLELVTNTFGKDIVVGVECIFTWYWVADFCAEQGIDFALGHAYYMKSIHGGKTKSDKIDSEKIANLLRGGMFPIAYAYPKAKRAVRDLLRRRLFFVRQRAELSVHLQNTNHQYNINEPLTSSRMRSEVYRNTIPQKFNDPATLKMVNADLEMFQAYHDIITKLEFQIEDSMEVQDPVSYSIINSVPGLGFILSLTILYEIDNIHRFSDVGKFISYCRLVKCSHESAGKKEKGGHNKIGNVHLKWAFSEGAVLFLRNNERGQRWHDKLVQRYGKAKAMSIIAQKLGRTVYYMLKRKEAFNPDKFYGDRKIENKDSGGEHLA</sequence>
<evidence type="ECO:0000259" key="2">
    <source>
        <dbReference type="Pfam" id="PF02371"/>
    </source>
</evidence>
<accession>A0A1I3NNE3</accession>
<dbReference type="NCBIfam" id="NF033542">
    <property type="entry name" value="transpos_IS110"/>
    <property type="match status" value="1"/>
</dbReference>
<name>A0A1I3NNE3_9SPIR</name>
<reference evidence="4" key="1">
    <citation type="submission" date="2016-10" db="EMBL/GenBank/DDBJ databases">
        <authorList>
            <person name="Varghese N."/>
            <person name="Submissions S."/>
        </authorList>
    </citation>
    <scope>NUCLEOTIDE SEQUENCE [LARGE SCALE GENOMIC DNA]</scope>
    <source>
        <strain evidence="4">XBD1002</strain>
    </source>
</reference>
<keyword evidence="4" id="KW-1185">Reference proteome</keyword>
<dbReference type="RefSeq" id="WP_074933943.1">
    <property type="nucleotide sequence ID" value="NZ_FORI01000022.1"/>
</dbReference>
<dbReference type="InterPro" id="IPR002525">
    <property type="entry name" value="Transp_IS110-like_N"/>
</dbReference>
<dbReference type="InterPro" id="IPR047650">
    <property type="entry name" value="Transpos_IS110"/>
</dbReference>
<proteinExistence type="predicted"/>
<evidence type="ECO:0000259" key="1">
    <source>
        <dbReference type="Pfam" id="PF01548"/>
    </source>
</evidence>
<dbReference type="Proteomes" id="UP000182737">
    <property type="component" value="Unassembled WGS sequence"/>
</dbReference>
<evidence type="ECO:0000313" key="3">
    <source>
        <dbReference type="EMBL" id="SFJ10679.1"/>
    </source>
</evidence>
<dbReference type="Pfam" id="PF02371">
    <property type="entry name" value="Transposase_20"/>
    <property type="match status" value="1"/>
</dbReference>
<organism evidence="3 4">
    <name type="scientific">Treponema bryantii</name>
    <dbReference type="NCBI Taxonomy" id="163"/>
    <lineage>
        <taxon>Bacteria</taxon>
        <taxon>Pseudomonadati</taxon>
        <taxon>Spirochaetota</taxon>
        <taxon>Spirochaetia</taxon>
        <taxon>Spirochaetales</taxon>
        <taxon>Treponemataceae</taxon>
        <taxon>Treponema</taxon>
    </lineage>
</organism>
<dbReference type="PANTHER" id="PTHR33055">
    <property type="entry name" value="TRANSPOSASE FOR INSERTION SEQUENCE ELEMENT IS1111A"/>
    <property type="match status" value="1"/>
</dbReference>
<gene>
    <name evidence="3" type="ORF">SAMN04487775_1221</name>
</gene>
<dbReference type="InterPro" id="IPR003346">
    <property type="entry name" value="Transposase_20"/>
</dbReference>
<dbReference type="EMBL" id="FORI01000022">
    <property type="protein sequence ID" value="SFJ10679.1"/>
    <property type="molecule type" value="Genomic_DNA"/>
</dbReference>
<feature type="domain" description="Transposase IS116/IS110/IS902 C-terminal" evidence="2">
    <location>
        <begin position="223"/>
        <end position="303"/>
    </location>
</feature>
<dbReference type="PANTHER" id="PTHR33055:SF15">
    <property type="entry name" value="TRANSPOSASE-RELATED"/>
    <property type="match status" value="1"/>
</dbReference>
<dbReference type="AlphaFoldDB" id="A0A1I3NNE3"/>
<dbReference type="GO" id="GO:0004803">
    <property type="term" value="F:transposase activity"/>
    <property type="evidence" value="ECO:0007669"/>
    <property type="project" value="InterPro"/>
</dbReference>
<dbReference type="GO" id="GO:0006313">
    <property type="term" value="P:DNA transposition"/>
    <property type="evidence" value="ECO:0007669"/>
    <property type="project" value="InterPro"/>
</dbReference>
<feature type="domain" description="Transposase IS110-like N-terminal" evidence="1">
    <location>
        <begin position="12"/>
        <end position="152"/>
    </location>
</feature>
<evidence type="ECO:0000313" key="4">
    <source>
        <dbReference type="Proteomes" id="UP000182737"/>
    </source>
</evidence>
<dbReference type="OrthoDB" id="260101at2"/>
<dbReference type="Pfam" id="PF01548">
    <property type="entry name" value="DEDD_Tnp_IS110"/>
    <property type="match status" value="1"/>
</dbReference>
<protein>
    <submittedName>
        <fullName evidence="3">Transposase</fullName>
    </submittedName>
</protein>
<dbReference type="GO" id="GO:0003677">
    <property type="term" value="F:DNA binding"/>
    <property type="evidence" value="ECO:0007669"/>
    <property type="project" value="InterPro"/>
</dbReference>